<dbReference type="Proteomes" id="UP000194837">
    <property type="component" value="Unassembled WGS sequence"/>
</dbReference>
<evidence type="ECO:0000313" key="1">
    <source>
        <dbReference type="EMBL" id="OUE22498.1"/>
    </source>
</evidence>
<evidence type="ECO:0000313" key="2">
    <source>
        <dbReference type="Proteomes" id="UP000194837"/>
    </source>
</evidence>
<dbReference type="EMBL" id="MDJW01000002">
    <property type="protein sequence ID" value="OUE22498.1"/>
    <property type="molecule type" value="Genomic_DNA"/>
</dbReference>
<gene>
    <name evidence="1" type="ORF">BFL34_00023</name>
</gene>
<comment type="caution">
    <text evidence="1">The sequence shown here is derived from an EMBL/GenBank/DDBJ whole genome shotgun (WGS) entry which is preliminary data.</text>
</comment>
<dbReference type="AlphaFoldDB" id="A0A251YEI6"/>
<accession>A0A251YEI6</accession>
<name>A0A251YEI6_9MICO</name>
<dbReference type="RefSeq" id="WP_172405827.1">
    <property type="nucleotide sequence ID" value="NZ_MDJW01000002.1"/>
</dbReference>
<reference evidence="1 2" key="1">
    <citation type="submission" date="2016-08" db="EMBL/GenBank/DDBJ databases">
        <title>Genome sequence of Clavibacter michiganensis spp strain CFBP7494.</title>
        <authorList>
            <person name="Thapa S.P."/>
            <person name="Coaker G."/>
            <person name="Jacques M.-A."/>
        </authorList>
    </citation>
    <scope>NUCLEOTIDE SEQUENCE [LARGE SCALE GENOMIC DNA]</scope>
    <source>
        <strain evidence="1">CFBP7494</strain>
    </source>
</reference>
<proteinExistence type="predicted"/>
<sequence>MNDHVMMRELRPDLRLAALSLVDAHEARLTIAGGPSRDEPDAYTGASYLALVRPDVQVTVDGASDTGRALDDVWSQVPGRGDDLLDLANLVLALDAFDRASREAGIFAGNVYLASEGSVEALARVAGIPPLGADVEALVTTLQYAELMYRFPVAFKFRGVHGMDRQCRLNGWGRLLASRLRDEPWASATAVGADRRLRSHLLEERDGYRAHLSACVVAVDDGKGREWTRAQALTIPVLT</sequence>
<organism evidence="1 2">
    <name type="scientific">Clavibacter michiganensis</name>
    <dbReference type="NCBI Taxonomy" id="28447"/>
    <lineage>
        <taxon>Bacteria</taxon>
        <taxon>Bacillati</taxon>
        <taxon>Actinomycetota</taxon>
        <taxon>Actinomycetes</taxon>
        <taxon>Micrococcales</taxon>
        <taxon>Microbacteriaceae</taxon>
        <taxon>Clavibacter</taxon>
    </lineage>
</organism>
<protein>
    <submittedName>
        <fullName evidence="1">Uncharacterized protein</fullName>
    </submittedName>
</protein>